<dbReference type="GO" id="GO:0000724">
    <property type="term" value="P:double-strand break repair via homologous recombination"/>
    <property type="evidence" value="ECO:0007669"/>
    <property type="project" value="InterPro"/>
</dbReference>
<organism evidence="8 9">
    <name type="scientific">Henosepilachna vigintioctopunctata</name>
    <dbReference type="NCBI Taxonomy" id="420089"/>
    <lineage>
        <taxon>Eukaryota</taxon>
        <taxon>Metazoa</taxon>
        <taxon>Ecdysozoa</taxon>
        <taxon>Arthropoda</taxon>
        <taxon>Hexapoda</taxon>
        <taxon>Insecta</taxon>
        <taxon>Pterygota</taxon>
        <taxon>Neoptera</taxon>
        <taxon>Endopterygota</taxon>
        <taxon>Coleoptera</taxon>
        <taxon>Polyphaga</taxon>
        <taxon>Cucujiformia</taxon>
        <taxon>Coccinelloidea</taxon>
        <taxon>Coccinellidae</taxon>
        <taxon>Epilachninae</taxon>
        <taxon>Epilachnini</taxon>
        <taxon>Henosepilachna</taxon>
    </lineage>
</organism>
<evidence type="ECO:0000256" key="3">
    <source>
        <dbReference type="ARBA" id="ARBA00022771"/>
    </source>
</evidence>
<dbReference type="GO" id="GO:0000281">
    <property type="term" value="P:mitotic cytokinesis"/>
    <property type="evidence" value="ECO:0007669"/>
    <property type="project" value="InterPro"/>
</dbReference>
<comment type="caution">
    <text evidence="8">The sequence shown here is derived from an EMBL/GenBank/DDBJ whole genome shotgun (WGS) entry which is preliminary data.</text>
</comment>
<evidence type="ECO:0000313" key="8">
    <source>
        <dbReference type="EMBL" id="KAK9880596.1"/>
    </source>
</evidence>
<keyword evidence="4" id="KW-0862">Zinc</keyword>
<gene>
    <name evidence="8" type="ORF">WA026_011836</name>
</gene>
<keyword evidence="3 5" id="KW-0863">Zinc-finger</keyword>
<evidence type="ECO:0000256" key="1">
    <source>
        <dbReference type="ARBA" id="ARBA00022553"/>
    </source>
</evidence>
<accession>A0AAW1UIE0</accession>
<dbReference type="PROSITE" id="PS50178">
    <property type="entry name" value="ZF_FYVE"/>
    <property type="match status" value="1"/>
</dbReference>
<dbReference type="GO" id="GO:0030496">
    <property type="term" value="C:midbody"/>
    <property type="evidence" value="ECO:0007669"/>
    <property type="project" value="TreeGrafter"/>
</dbReference>
<dbReference type="EMBL" id="JARQZJ010000065">
    <property type="protein sequence ID" value="KAK9880596.1"/>
    <property type="molecule type" value="Genomic_DNA"/>
</dbReference>
<evidence type="ECO:0000256" key="2">
    <source>
        <dbReference type="ARBA" id="ARBA00022723"/>
    </source>
</evidence>
<evidence type="ECO:0000256" key="6">
    <source>
        <dbReference type="SAM" id="MobiDB-lite"/>
    </source>
</evidence>
<dbReference type="GO" id="GO:0032465">
    <property type="term" value="P:regulation of cytokinesis"/>
    <property type="evidence" value="ECO:0007669"/>
    <property type="project" value="TreeGrafter"/>
</dbReference>
<dbReference type="PANTHER" id="PTHR46591:SF1">
    <property type="entry name" value="ZINC FINGER FYVE DOMAIN-CONTAINING PROTEIN 26"/>
    <property type="match status" value="1"/>
</dbReference>
<reference evidence="8 9" key="1">
    <citation type="submission" date="2023-03" db="EMBL/GenBank/DDBJ databases">
        <title>Genome insight into feeding habits of ladybird beetles.</title>
        <authorList>
            <person name="Li H.-S."/>
            <person name="Huang Y.-H."/>
            <person name="Pang H."/>
        </authorList>
    </citation>
    <scope>NUCLEOTIDE SEQUENCE [LARGE SCALE GENOMIC DNA]</scope>
    <source>
        <strain evidence="8">SYSU_2023b</strain>
        <tissue evidence="8">Whole body</tissue>
    </source>
</reference>
<feature type="domain" description="FYVE-type" evidence="7">
    <location>
        <begin position="1211"/>
        <end position="1271"/>
    </location>
</feature>
<feature type="region of interest" description="Disordered" evidence="6">
    <location>
        <begin position="1490"/>
        <end position="1519"/>
    </location>
</feature>
<dbReference type="InterPro" id="IPR011011">
    <property type="entry name" value="Znf_FYVE_PHD"/>
</dbReference>
<dbReference type="Gene3D" id="3.30.40.10">
    <property type="entry name" value="Zinc/RING finger domain, C3HC4 (zinc finger)"/>
    <property type="match status" value="1"/>
</dbReference>
<dbReference type="GO" id="GO:0008270">
    <property type="term" value="F:zinc ion binding"/>
    <property type="evidence" value="ECO:0007669"/>
    <property type="project" value="UniProtKB-KW"/>
</dbReference>
<evidence type="ECO:0000313" key="9">
    <source>
        <dbReference type="Proteomes" id="UP001431783"/>
    </source>
</evidence>
<dbReference type="GO" id="GO:0032266">
    <property type="term" value="F:phosphatidylinositol-3-phosphate binding"/>
    <property type="evidence" value="ECO:0007669"/>
    <property type="project" value="InterPro"/>
</dbReference>
<dbReference type="InterPro" id="IPR028730">
    <property type="entry name" value="ZFYVE26"/>
</dbReference>
<dbReference type="Proteomes" id="UP001431783">
    <property type="component" value="Unassembled WGS sequence"/>
</dbReference>
<name>A0AAW1UIE0_9CUCU</name>
<protein>
    <recommendedName>
        <fullName evidence="7">FYVE-type domain-containing protein</fullName>
    </recommendedName>
</protein>
<keyword evidence="1" id="KW-0597">Phosphoprotein</keyword>
<dbReference type="GO" id="GO:0005813">
    <property type="term" value="C:centrosome"/>
    <property type="evidence" value="ECO:0007669"/>
    <property type="project" value="TreeGrafter"/>
</dbReference>
<dbReference type="PANTHER" id="PTHR46591">
    <property type="entry name" value="ZINC FINGER FYVE DOMAIN-CONTAINING PROTEIN 26"/>
    <property type="match status" value="1"/>
</dbReference>
<proteinExistence type="predicted"/>
<sequence>MNVIRDQISDISDIDLLAFELKNENFKTFYSYFAKVNIPVQYELEFSEYLTEIYNLIGKGEIRKDLILLSLLATQNVYVLEKFMERERRIFKLESKEPSMLSNFCMFKKQHWISEIIHNFSSVGKNFVKKNIYNKIIVLKCLELTVNELNLDKLISTCDEFNEELEKDDSLKKFIRELNRFIDIICFCSSINCSVDKNEVFNVLCNKNMLDTLSLFINFEDSKNWDVIFKKLEEQDNLLNSSAVDNFKESYVFKLFTIFATLLDIENIHENHSTSINNIIEDIKEKLLQIENSDLALELLEDIFCILFITENHLDGRRPHIFKNSEITIRYILNLLKDLLTELNKRNIFSEGSVNGERFLKLKKYVFDALWRLELVTDVKCNISIKSKILNYMLASPESLLVMCLREGRFDRAHQVIEIFNLGDTELANELHFNENMRHLRKDLKEINYTENKDTQDITLETEQKLPCDFLIRLSESFSYKITESEDEKCSSSTNFLSHYSSQNGKFMNIMDLLCTNSSIQKLGSLIFELYDANNTLSVNIVSPYSDFCSNVLALYKSLATENKSICDLIVSPDILLNFEAHQRHLKFQNELSVLCDQFNRELLADETGNLNQNHPTHETFLKISEHCSNYSQYNTEKSENTNYLEKLFNYLKAFSKVLYLEQDSSVVISKGKNTSFFELLNYNRSELMGQLLFEFHLNPTEFEEYFTKMELDFLYHLVGNCFPTINLHTEESVTDEELFPENNLYLPNNNIIDYILKRNWLLSFIVKEMYNMNLNSNEPRVQIFSNFRNLSTTKNLTCMFDNNNMITSLQYNICIHKLKRFINDKIEKHGSMYSSEMIAHSLGTDEEIVHDVLKSTIWKELFNVLNSIPEVQVNKNEEIKEFRNMLAFNIINDQFEYEFFKYVNVIDDKALRFETIKNNFKTWSAEISLNAIKAELSNFEEHEEGVQRQLKLWEQVIELYDSLSESLNYNNWSTCQAAIQDDPNGEFEKLMSCGEANKLLTLMSKHKISEDALFKIDRQFFIAAIEKRNQLIHLQELLDKLPHEQSIFICNRLLRVTTELKYCQFFLEYLMNNSKLKFLKQIDISLKMLSTFSALEREHFMCLIERPLEIVEVQIMNTKFDKLAIIMKAIKCKIPQVDTEENSISVESVDKLLRTYAEKALDFRVITESFSRKLPTPDSKLIESIDSSVSDALPFSMPLAVPSKEQWVQNNEVSECMCCEIVTFSMFNRRHHCRRCGRVVCSGCSTKRMLVDFYGDIPVRVCKNCYEQTMEENMSSEKSESVSVRSEQNDTWLLIDDEEHNRILRDEFSFDHAPSVSLCLSILKYHSYTPEYPMFLLNKCDSMLKVLHPSQQFVKEIDYLLVIRMLKSLATAAKMISLKCCFPQGVTTADVFLSQVDLLGLFTERGCLNLLPVSSKGYNLNIDSSALRRLRDKLLEKEQWNTALEVSTKAGLDRTGVFAAWGMSLLKAGCLTKARDKFHRCFNARGRYDSHKESNPEVEEENSNKSQSEMPDRKPSRIPPLLNEIIQVLETKTSVIDKRILHEINLVGLEQSNLSLNNTLSYFSSDPAISILNKLRNLDHIAAGKYYFIPEKDGHFSYASNRPMVDTIFYNECIFYLRRYGTHQGLLDFYLKHGELDQALQYILDNNMSDDVFVDIYMKCLKEGVVNILQENIAKIDYTLELWKNYLRKLCRHLEKQKLLHCLYQLQLFMGDYARAAMTCILFYEEGANSFSDLARKNHFLLKAEEHLKQMFEEDEWVEVAAVGDPSVRKAEDFEEKSLVHPSMIMKLDDESINCYLNTIWRQNEVASFLSDCEAAGMQPMQILGSILPEDSDRAARKIVPTLFGNNMDKSRLAILIIATSVEIEQGFKIASRLIEEFKLRLGSVYCQTGKQLAKMEKYDEIIELVRCIRSSDCDDKTLITICDEMLTLAVKTLAKQKASATRVEDLIKLITDKPSKISAYIEAKQLKSAYFFAVRYRRISDIERISREAEVNNQPHIKALCSKVLQTQRNEKS</sequence>
<evidence type="ECO:0000259" key="7">
    <source>
        <dbReference type="PROSITE" id="PS50178"/>
    </source>
</evidence>
<keyword evidence="2" id="KW-0479">Metal-binding</keyword>
<dbReference type="SMART" id="SM00064">
    <property type="entry name" value="FYVE"/>
    <property type="match status" value="1"/>
</dbReference>
<dbReference type="InterPro" id="IPR057946">
    <property type="entry name" value="TPR_ZFYVE26"/>
</dbReference>
<evidence type="ECO:0000256" key="5">
    <source>
        <dbReference type="PROSITE-ProRule" id="PRU00091"/>
    </source>
</evidence>
<dbReference type="InterPro" id="IPR000306">
    <property type="entry name" value="Znf_FYVE"/>
</dbReference>
<dbReference type="Pfam" id="PF25569">
    <property type="entry name" value="TPR_ZFYVE26"/>
    <property type="match status" value="1"/>
</dbReference>
<dbReference type="InterPro" id="IPR013083">
    <property type="entry name" value="Znf_RING/FYVE/PHD"/>
</dbReference>
<keyword evidence="9" id="KW-1185">Reference proteome</keyword>
<dbReference type="GO" id="GO:0005765">
    <property type="term" value="C:lysosomal membrane"/>
    <property type="evidence" value="ECO:0007669"/>
    <property type="project" value="TreeGrafter"/>
</dbReference>
<evidence type="ECO:0000256" key="4">
    <source>
        <dbReference type="ARBA" id="ARBA00022833"/>
    </source>
</evidence>
<dbReference type="InterPro" id="IPR017455">
    <property type="entry name" value="Znf_FYVE-rel"/>
</dbReference>
<dbReference type="SUPFAM" id="SSF57903">
    <property type="entry name" value="FYVE/PHD zinc finger"/>
    <property type="match status" value="1"/>
</dbReference>
<dbReference type="Pfam" id="PF01363">
    <property type="entry name" value="FYVE"/>
    <property type="match status" value="1"/>
</dbReference>